<dbReference type="RefSeq" id="WP_131151799.1">
    <property type="nucleotide sequence ID" value="NZ_SJTG01000004.1"/>
</dbReference>
<dbReference type="Gene3D" id="3.40.1570.10">
    <property type="entry name" value="HemS/ChuS/ChuX like domains"/>
    <property type="match status" value="2"/>
</dbReference>
<proteinExistence type="predicted"/>
<gene>
    <name evidence="2" type="ORF">EZM97_26850</name>
</gene>
<dbReference type="EMBL" id="SJTG01000004">
    <property type="protein sequence ID" value="TCI08260.1"/>
    <property type="molecule type" value="Genomic_DNA"/>
</dbReference>
<dbReference type="CDD" id="cd16830">
    <property type="entry name" value="HemS-like_N"/>
    <property type="match status" value="1"/>
</dbReference>
<accession>A0A4R0YIJ3</accession>
<dbReference type="InterPro" id="IPR007845">
    <property type="entry name" value="HemS/ChuX_dom"/>
</dbReference>
<organism evidence="2 3">
    <name type="scientific">Dyella soli</name>
    <dbReference type="NCBI Taxonomy" id="522319"/>
    <lineage>
        <taxon>Bacteria</taxon>
        <taxon>Pseudomonadati</taxon>
        <taxon>Pseudomonadota</taxon>
        <taxon>Gammaproteobacteria</taxon>
        <taxon>Lysobacterales</taxon>
        <taxon>Rhodanobacteraceae</taxon>
        <taxon>Dyella</taxon>
    </lineage>
</organism>
<sequence>MLNENVNPSVVELPPAQLRDAWAALKQAEPNLRARDLAEKLGVSEGEVVASRCGEGVVRLEGPWADLIRDLPSVGYVMVLTRNDSCVHEKKGSFNNVDLGPMMGVVLDEAIDLRIFLKHWKYGFAVREESRGRVLNSLQFFDSDGTAVHKIYQTEQTDAEAWSRLVAKFNAAVQTPLFEARTVADPLPEVLKDNAIDVAALQDGWRAMRDPHDFFALLRRQQVTRAQALRLVGDEFAHRVDNSAVRVMLEQASVSELPIMVFVGSPGVVQIHTGPVHHIKPMGPWLNILDPDFNLHLREDHIVQSWVVRKPSPEGAVTSLELYDAKGQQIVQFFGKRKPGIPEREDWRVLVASLPRAEVDHG</sequence>
<evidence type="ECO:0000313" key="3">
    <source>
        <dbReference type="Proteomes" id="UP000291822"/>
    </source>
</evidence>
<comment type="caution">
    <text evidence="2">The sequence shown here is derived from an EMBL/GenBank/DDBJ whole genome shotgun (WGS) entry which is preliminary data.</text>
</comment>
<dbReference type="GO" id="GO:0006826">
    <property type="term" value="P:iron ion transport"/>
    <property type="evidence" value="ECO:0007669"/>
    <property type="project" value="InterPro"/>
</dbReference>
<feature type="domain" description="Haemin-degrading HemS/ChuX" evidence="1">
    <location>
        <begin position="42"/>
        <end position="169"/>
    </location>
</feature>
<reference evidence="2 3" key="1">
    <citation type="submission" date="2019-02" db="EMBL/GenBank/DDBJ databases">
        <title>Dyella amyloliquefaciens sp. nov., isolated from forest soil.</title>
        <authorList>
            <person name="Gao Z.-H."/>
            <person name="Qiu L.-H."/>
        </authorList>
    </citation>
    <scope>NUCLEOTIDE SEQUENCE [LARGE SCALE GENOMIC DNA]</scope>
    <source>
        <strain evidence="2 3">KACC 12747</strain>
    </source>
</reference>
<protein>
    <submittedName>
        <fullName evidence="2">Hemin-degrading factor</fullName>
    </submittedName>
</protein>
<dbReference type="SUPFAM" id="SSF144064">
    <property type="entry name" value="Heme iron utilization protein-like"/>
    <property type="match status" value="1"/>
</dbReference>
<dbReference type="Pfam" id="PF05171">
    <property type="entry name" value="HemS"/>
    <property type="match status" value="2"/>
</dbReference>
<dbReference type="AlphaFoldDB" id="A0A4R0YIJ3"/>
<evidence type="ECO:0000259" key="1">
    <source>
        <dbReference type="Pfam" id="PF05171"/>
    </source>
</evidence>
<dbReference type="CDD" id="cd16831">
    <property type="entry name" value="HemS-like_C"/>
    <property type="match status" value="1"/>
</dbReference>
<name>A0A4R0YIJ3_9GAMM</name>
<feature type="domain" description="Haemin-degrading HemS/ChuX" evidence="1">
    <location>
        <begin position="222"/>
        <end position="354"/>
    </location>
</feature>
<evidence type="ECO:0000313" key="2">
    <source>
        <dbReference type="EMBL" id="TCI08260.1"/>
    </source>
</evidence>
<keyword evidence="3" id="KW-1185">Reference proteome</keyword>
<dbReference type="InterPro" id="IPR053733">
    <property type="entry name" value="Heme_Transport_Util_sf"/>
</dbReference>
<dbReference type="Proteomes" id="UP000291822">
    <property type="component" value="Unassembled WGS sequence"/>
</dbReference>